<sequence>MPRRHRTGAHAERGPNGAFTTAQAPSVNFELIDDQDDEDSGEGWEFSTDDGLDESELEEYWGQLPPPMTWEERMKKRAIQKEIAEKKHRIAEMRSAEYNLDGPMPKQKGALHIFGFFLHHNETVLGKKNGPKSIGGMAERTAQVKRKALREDFEKGRLAISKEEFERQMGHLQACYDHALSDPFQSFPANPFTAFTAVPPQPSSRCVRLVPLMHNLWGFRNEGLLSVPQINI</sequence>
<dbReference type="Proteomes" id="UP001218218">
    <property type="component" value="Unassembled WGS sequence"/>
</dbReference>
<evidence type="ECO:0000313" key="2">
    <source>
        <dbReference type="EMBL" id="KAJ7323993.1"/>
    </source>
</evidence>
<comment type="caution">
    <text evidence="2">The sequence shown here is derived from an EMBL/GenBank/DDBJ whole genome shotgun (WGS) entry which is preliminary data.</text>
</comment>
<reference evidence="2" key="1">
    <citation type="submission" date="2023-03" db="EMBL/GenBank/DDBJ databases">
        <title>Massive genome expansion in bonnet fungi (Mycena s.s.) driven by repeated elements and novel gene families across ecological guilds.</title>
        <authorList>
            <consortium name="Lawrence Berkeley National Laboratory"/>
            <person name="Harder C.B."/>
            <person name="Miyauchi S."/>
            <person name="Viragh M."/>
            <person name="Kuo A."/>
            <person name="Thoen E."/>
            <person name="Andreopoulos B."/>
            <person name="Lu D."/>
            <person name="Skrede I."/>
            <person name="Drula E."/>
            <person name="Henrissat B."/>
            <person name="Morin E."/>
            <person name="Kohler A."/>
            <person name="Barry K."/>
            <person name="LaButti K."/>
            <person name="Morin E."/>
            <person name="Salamov A."/>
            <person name="Lipzen A."/>
            <person name="Mereny Z."/>
            <person name="Hegedus B."/>
            <person name="Baldrian P."/>
            <person name="Stursova M."/>
            <person name="Weitz H."/>
            <person name="Taylor A."/>
            <person name="Grigoriev I.V."/>
            <person name="Nagy L.G."/>
            <person name="Martin F."/>
            <person name="Kauserud H."/>
        </authorList>
    </citation>
    <scope>NUCLEOTIDE SEQUENCE</scope>
    <source>
        <strain evidence="2">CBHHK002</strain>
    </source>
</reference>
<protein>
    <submittedName>
        <fullName evidence="2">Uncharacterized protein</fullName>
    </submittedName>
</protein>
<evidence type="ECO:0000313" key="3">
    <source>
        <dbReference type="Proteomes" id="UP001218218"/>
    </source>
</evidence>
<dbReference type="EMBL" id="JARIHO010000045">
    <property type="protein sequence ID" value="KAJ7323993.1"/>
    <property type="molecule type" value="Genomic_DNA"/>
</dbReference>
<feature type="region of interest" description="Disordered" evidence="1">
    <location>
        <begin position="1"/>
        <end position="25"/>
    </location>
</feature>
<proteinExistence type="predicted"/>
<evidence type="ECO:0000256" key="1">
    <source>
        <dbReference type="SAM" id="MobiDB-lite"/>
    </source>
</evidence>
<accession>A0AAD7EIP8</accession>
<dbReference type="AlphaFoldDB" id="A0AAD7EIP8"/>
<keyword evidence="3" id="KW-1185">Reference proteome</keyword>
<organism evidence="2 3">
    <name type="scientific">Mycena albidolilacea</name>
    <dbReference type="NCBI Taxonomy" id="1033008"/>
    <lineage>
        <taxon>Eukaryota</taxon>
        <taxon>Fungi</taxon>
        <taxon>Dikarya</taxon>
        <taxon>Basidiomycota</taxon>
        <taxon>Agaricomycotina</taxon>
        <taxon>Agaricomycetes</taxon>
        <taxon>Agaricomycetidae</taxon>
        <taxon>Agaricales</taxon>
        <taxon>Marasmiineae</taxon>
        <taxon>Mycenaceae</taxon>
        <taxon>Mycena</taxon>
    </lineage>
</organism>
<gene>
    <name evidence="2" type="ORF">DFH08DRAFT_817469</name>
</gene>
<name>A0AAD7EIP8_9AGAR</name>